<dbReference type="Pfam" id="PF00172">
    <property type="entry name" value="Zn_clus"/>
    <property type="match status" value="1"/>
</dbReference>
<dbReference type="Gene3D" id="4.10.240.10">
    <property type="entry name" value="Zn(2)-C6 fungal-type DNA-binding domain"/>
    <property type="match status" value="1"/>
</dbReference>
<feature type="compositionally biased region" description="Low complexity" evidence="1">
    <location>
        <begin position="223"/>
        <end position="238"/>
    </location>
</feature>
<evidence type="ECO:0000256" key="1">
    <source>
        <dbReference type="SAM" id="MobiDB-lite"/>
    </source>
</evidence>
<reference evidence="3 4" key="1">
    <citation type="journal article" date="2011" name="J. Gen. Appl. Microbiol.">
        <title>Draft genome sequencing of the enigmatic yeast Saitoella complicata.</title>
        <authorList>
            <person name="Nishida H."/>
            <person name="Hamamoto M."/>
            <person name="Sugiyama J."/>
        </authorList>
    </citation>
    <scope>NUCLEOTIDE SEQUENCE [LARGE SCALE GENOMIC DNA]</scope>
    <source>
        <strain evidence="3 4">NRRL Y-17804</strain>
    </source>
</reference>
<feature type="region of interest" description="Disordered" evidence="1">
    <location>
        <begin position="223"/>
        <end position="513"/>
    </location>
</feature>
<organism evidence="3 4">
    <name type="scientific">Saitoella complicata (strain BCRC 22490 / CBS 7301 / JCM 7358 / NBRC 10748 / NRRL Y-17804)</name>
    <dbReference type="NCBI Taxonomy" id="698492"/>
    <lineage>
        <taxon>Eukaryota</taxon>
        <taxon>Fungi</taxon>
        <taxon>Dikarya</taxon>
        <taxon>Ascomycota</taxon>
        <taxon>Taphrinomycotina</taxon>
        <taxon>Taphrinomycotina incertae sedis</taxon>
        <taxon>Saitoella</taxon>
    </lineage>
</organism>
<feature type="domain" description="Zn(2)-C6 fungal-type" evidence="2">
    <location>
        <begin position="174"/>
        <end position="208"/>
    </location>
</feature>
<reference evidence="3 4" key="2">
    <citation type="journal article" date="2014" name="J. Gen. Appl. Microbiol.">
        <title>The early diverging ascomycetous budding yeast Saitoella complicata has three histone deacetylases belonging to the Clr6, Hos2, and Rpd3 lineages.</title>
        <authorList>
            <person name="Nishida H."/>
            <person name="Matsumoto T."/>
            <person name="Kondo S."/>
            <person name="Hamamoto M."/>
            <person name="Yoshikawa H."/>
        </authorList>
    </citation>
    <scope>NUCLEOTIDE SEQUENCE [LARGE SCALE GENOMIC DNA]</scope>
    <source>
        <strain evidence="3 4">NRRL Y-17804</strain>
    </source>
</reference>
<dbReference type="PROSITE" id="PS00463">
    <property type="entry name" value="ZN2_CY6_FUNGAL_1"/>
    <property type="match status" value="1"/>
</dbReference>
<name>A0A0E9NDP5_SAICN</name>
<feature type="compositionally biased region" description="Low complexity" evidence="1">
    <location>
        <begin position="42"/>
        <end position="51"/>
    </location>
</feature>
<proteinExistence type="predicted"/>
<dbReference type="OMA" id="CKKTGND"/>
<dbReference type="EMBL" id="BACD03000011">
    <property type="protein sequence ID" value="GAO47851.1"/>
    <property type="molecule type" value="Genomic_DNA"/>
</dbReference>
<dbReference type="InterPro" id="IPR036864">
    <property type="entry name" value="Zn2-C6_fun-type_DNA-bd_sf"/>
</dbReference>
<reference evidence="3 4" key="3">
    <citation type="journal article" date="2015" name="Genome Announc.">
        <title>Draft Genome Sequence of the Archiascomycetous Yeast Saitoella complicata.</title>
        <authorList>
            <person name="Yamauchi K."/>
            <person name="Kondo S."/>
            <person name="Hamamoto M."/>
            <person name="Takahashi Y."/>
            <person name="Ogura Y."/>
            <person name="Hayashi T."/>
            <person name="Nishida H."/>
        </authorList>
    </citation>
    <scope>NUCLEOTIDE SEQUENCE [LARGE SCALE GENOMIC DNA]</scope>
    <source>
        <strain evidence="3 4">NRRL Y-17804</strain>
    </source>
</reference>
<gene>
    <name evidence="3" type="ORF">G7K_2047-t1</name>
</gene>
<feature type="region of interest" description="Disordered" evidence="1">
    <location>
        <begin position="1"/>
        <end position="76"/>
    </location>
</feature>
<dbReference type="STRING" id="698492.A0A0E9NDP5"/>
<dbReference type="SMART" id="SM00066">
    <property type="entry name" value="GAL4"/>
    <property type="match status" value="1"/>
</dbReference>
<sequence>MEGGGPSYNNYPSIEAEEEERRRQQQLQAPYSQRQQPPPSYSSPATAHQHPSQPPPPSVPPHPAQAMTPVHGPRRRSEGALAPVAVPAGYPLPPINPFHGVPHSLDEQRQWQQQQQHAPPHEARPPYNPQNPLEHRYPPPPPLPAQQIPGGMVQTAHTQSLTQRAAPRQRTAVACRYCRRRKIRCSGFLTSADGRCQNCIRLDQECVFTPVAANVADIHIAQHTPPSYQHPHPHQQGGYPPPPQMPQQGHLPHSRSMSSVYPGSGPGPENVTPQRGYYDNEYPQSPSTAPGPPPRHRGSASSGWSQPQPAPPSQPPPTETPIPLPVYAQHKIQRSHEYASSWPERTTPAGAPYPRRSYPSSPPRRVESPRGGGYAGHGSYGGAGEYSYAAGQGPERQQAQGNGGPGQGLYPPEYQWRQPSYGGHPTHQGSASPDPRAYASQPQHPLPPPATAPPASARREGEGPLALLSRAAERERYQTPNIERGIEATESSPSRPSQHPHRVRSPNASWPNIGLRFEFKSGLERGWGGTGT</sequence>
<feature type="compositionally biased region" description="Low complexity" evidence="1">
    <location>
        <begin position="25"/>
        <end position="35"/>
    </location>
</feature>
<evidence type="ECO:0000259" key="2">
    <source>
        <dbReference type="PROSITE" id="PS50048"/>
    </source>
</evidence>
<dbReference type="PROSITE" id="PS50048">
    <property type="entry name" value="ZN2_CY6_FUNGAL_2"/>
    <property type="match status" value="1"/>
</dbReference>
<feature type="compositionally biased region" description="Gly residues" evidence="1">
    <location>
        <begin position="370"/>
        <end position="384"/>
    </location>
</feature>
<dbReference type="InterPro" id="IPR001138">
    <property type="entry name" value="Zn2Cys6_DnaBD"/>
</dbReference>
<accession>A0A0E9NDP5</accession>
<dbReference type="AlphaFoldDB" id="A0A0E9NDP5"/>
<dbReference type="CDD" id="cd00067">
    <property type="entry name" value="GAL4"/>
    <property type="match status" value="1"/>
</dbReference>
<evidence type="ECO:0000313" key="4">
    <source>
        <dbReference type="Proteomes" id="UP000033140"/>
    </source>
</evidence>
<comment type="caution">
    <text evidence="3">The sequence shown here is derived from an EMBL/GenBank/DDBJ whole genome shotgun (WGS) entry which is preliminary data.</text>
</comment>
<dbReference type="GO" id="GO:0008270">
    <property type="term" value="F:zinc ion binding"/>
    <property type="evidence" value="ECO:0007669"/>
    <property type="project" value="InterPro"/>
</dbReference>
<protein>
    <recommendedName>
        <fullName evidence="2">Zn(2)-C6 fungal-type domain-containing protein</fullName>
    </recommendedName>
</protein>
<feature type="compositionally biased region" description="Pro residues" evidence="1">
    <location>
        <begin position="308"/>
        <end position="324"/>
    </location>
</feature>
<keyword evidence="4" id="KW-1185">Reference proteome</keyword>
<feature type="compositionally biased region" description="Low complexity" evidence="1">
    <location>
        <begin position="385"/>
        <end position="400"/>
    </location>
</feature>
<dbReference type="SUPFAM" id="SSF57701">
    <property type="entry name" value="Zn2/Cys6 DNA-binding domain"/>
    <property type="match status" value="1"/>
</dbReference>
<dbReference type="Proteomes" id="UP000033140">
    <property type="component" value="Unassembled WGS sequence"/>
</dbReference>
<evidence type="ECO:0000313" key="3">
    <source>
        <dbReference type="EMBL" id="GAO47851.1"/>
    </source>
</evidence>
<feature type="region of interest" description="Disordered" evidence="1">
    <location>
        <begin position="95"/>
        <end position="151"/>
    </location>
</feature>
<dbReference type="GO" id="GO:0000981">
    <property type="term" value="F:DNA-binding transcription factor activity, RNA polymerase II-specific"/>
    <property type="evidence" value="ECO:0007669"/>
    <property type="project" value="InterPro"/>
</dbReference>
<feature type="compositionally biased region" description="Pro residues" evidence="1">
    <location>
        <begin position="52"/>
        <end position="63"/>
    </location>
</feature>